<accession>A0A699H243</accession>
<organism evidence="1">
    <name type="scientific">Tanacetum cinerariifolium</name>
    <name type="common">Dalmatian daisy</name>
    <name type="synonym">Chrysanthemum cinerariifolium</name>
    <dbReference type="NCBI Taxonomy" id="118510"/>
    <lineage>
        <taxon>Eukaryota</taxon>
        <taxon>Viridiplantae</taxon>
        <taxon>Streptophyta</taxon>
        <taxon>Embryophyta</taxon>
        <taxon>Tracheophyta</taxon>
        <taxon>Spermatophyta</taxon>
        <taxon>Magnoliopsida</taxon>
        <taxon>eudicotyledons</taxon>
        <taxon>Gunneridae</taxon>
        <taxon>Pentapetalae</taxon>
        <taxon>asterids</taxon>
        <taxon>campanulids</taxon>
        <taxon>Asterales</taxon>
        <taxon>Asteraceae</taxon>
        <taxon>Asteroideae</taxon>
        <taxon>Anthemideae</taxon>
        <taxon>Anthemidinae</taxon>
        <taxon>Tanacetum</taxon>
    </lineage>
</organism>
<proteinExistence type="predicted"/>
<name>A0A699H243_TANCI</name>
<dbReference type="EMBL" id="BKCJ010091845">
    <property type="protein sequence ID" value="GEX14424.1"/>
    <property type="molecule type" value="Genomic_DNA"/>
</dbReference>
<dbReference type="AlphaFoldDB" id="A0A699H243"/>
<evidence type="ECO:0000313" key="1">
    <source>
        <dbReference type="EMBL" id="GEX14424.1"/>
    </source>
</evidence>
<gene>
    <name evidence="1" type="ORF">Tci_286399</name>
</gene>
<sequence length="271" mass="30615">MSLYNHFGCSRCGGPFNGGNCPGCSSVGSENEFVYDPNPYSYNETPNFFNQPPQHQFETYSCDSCGGDPYYKFDCQTRAPLVYEQDPCNNQNFSYDHDFDSSGFDQPPQYPIDQSPLHDDMSLYKMLIHSTAYFEESTKRQKQSFDEFKILCDNFWSEMERNKVMNINAQITKPSVDYFDDEDDDDTMVTIILPLAIALPLPLLTTMKPANTLLIGDSSTTPARKTNQFIESGADDLVPIPKESEETSDDDSECNTLDSSLPPLMLGKMIL</sequence>
<evidence type="ECO:0008006" key="2">
    <source>
        <dbReference type="Google" id="ProtNLM"/>
    </source>
</evidence>
<reference evidence="1" key="1">
    <citation type="journal article" date="2019" name="Sci. Rep.">
        <title>Draft genome of Tanacetum cinerariifolium, the natural source of mosquito coil.</title>
        <authorList>
            <person name="Yamashiro T."/>
            <person name="Shiraishi A."/>
            <person name="Satake H."/>
            <person name="Nakayama K."/>
        </authorList>
    </citation>
    <scope>NUCLEOTIDE SEQUENCE</scope>
</reference>
<comment type="caution">
    <text evidence="1">The sequence shown here is derived from an EMBL/GenBank/DDBJ whole genome shotgun (WGS) entry which is preliminary data.</text>
</comment>
<protein>
    <recommendedName>
        <fullName evidence="2">Pre-mRNA splicing Prp18-interacting factor</fullName>
    </recommendedName>
</protein>